<feature type="chain" id="PRO_5007895955" evidence="1">
    <location>
        <begin position="19"/>
        <end position="179"/>
    </location>
</feature>
<evidence type="ECO:0000256" key="1">
    <source>
        <dbReference type="SAM" id="SignalP"/>
    </source>
</evidence>
<reference evidence="2 3" key="1">
    <citation type="journal article" date="2016" name="Genome Biol. Evol.">
        <title>Divergent and convergent evolution of fungal pathogenicity.</title>
        <authorList>
            <person name="Shang Y."/>
            <person name="Xiao G."/>
            <person name="Zheng P."/>
            <person name="Cen K."/>
            <person name="Zhan S."/>
            <person name="Wang C."/>
        </authorList>
    </citation>
    <scope>NUCLEOTIDE SEQUENCE [LARGE SCALE GENOMIC DNA]</scope>
    <source>
        <strain evidence="2 3">RCEF 2490</strain>
    </source>
</reference>
<dbReference type="Pfam" id="PF12296">
    <property type="entry name" value="HsbA"/>
    <property type="match status" value="1"/>
</dbReference>
<dbReference type="PANTHER" id="PTHR38123">
    <property type="entry name" value="CELL WALL SERINE-THREONINE-RICH GALACTOMANNOPROTEIN MP1 (AFU_ORTHOLOGUE AFUA_4G03240)"/>
    <property type="match status" value="1"/>
</dbReference>
<name>A0A168CIM1_9HYPO</name>
<feature type="signal peptide" evidence="1">
    <location>
        <begin position="1"/>
        <end position="18"/>
    </location>
</feature>
<proteinExistence type="predicted"/>
<protein>
    <submittedName>
        <fullName evidence="2">Cell wall galactomannoprotein</fullName>
    </submittedName>
</protein>
<accession>A0A168CIM1</accession>
<evidence type="ECO:0000313" key="2">
    <source>
        <dbReference type="EMBL" id="KZZ96648.1"/>
    </source>
</evidence>
<organism evidence="2 3">
    <name type="scientific">Moelleriella libera RCEF 2490</name>
    <dbReference type="NCBI Taxonomy" id="1081109"/>
    <lineage>
        <taxon>Eukaryota</taxon>
        <taxon>Fungi</taxon>
        <taxon>Dikarya</taxon>
        <taxon>Ascomycota</taxon>
        <taxon>Pezizomycotina</taxon>
        <taxon>Sordariomycetes</taxon>
        <taxon>Hypocreomycetidae</taxon>
        <taxon>Hypocreales</taxon>
        <taxon>Clavicipitaceae</taxon>
        <taxon>Moelleriella</taxon>
    </lineage>
</organism>
<sequence length="179" mass="18943">MYLLGIFALFAIFPSALAGPGDVPFGLVAQQLHEIDEACVNLDKTIAAWSGSYLGGVAIIKQSTKLVNTITGASANFPSATHKLANETNTEQDVFDAAQRLATSVRQTVDAVIAAKTKVAMTSVLGNPNGIKILESILSATEDTGAVLLDNTTPERKKEAQEILGLIETQLKRGIAAYR</sequence>
<gene>
    <name evidence="2" type="ORF">AAL_03877</name>
</gene>
<dbReference type="InterPro" id="IPR021054">
    <property type="entry name" value="Cell_wall_mannoprotein_1"/>
</dbReference>
<comment type="caution">
    <text evidence="2">The sequence shown here is derived from an EMBL/GenBank/DDBJ whole genome shotgun (WGS) entry which is preliminary data.</text>
</comment>
<dbReference type="EMBL" id="AZGY01000007">
    <property type="protein sequence ID" value="KZZ96648.1"/>
    <property type="molecule type" value="Genomic_DNA"/>
</dbReference>
<dbReference type="PANTHER" id="PTHR38123:SF1">
    <property type="entry name" value="HYDROPHOBIC SURFACE BINDING PROTEIN"/>
    <property type="match status" value="1"/>
</dbReference>
<dbReference type="AlphaFoldDB" id="A0A168CIM1"/>
<dbReference type="Proteomes" id="UP000078544">
    <property type="component" value="Unassembled WGS sequence"/>
</dbReference>
<dbReference type="GO" id="GO:0005576">
    <property type="term" value="C:extracellular region"/>
    <property type="evidence" value="ECO:0007669"/>
    <property type="project" value="TreeGrafter"/>
</dbReference>
<keyword evidence="1" id="KW-0732">Signal</keyword>
<evidence type="ECO:0000313" key="3">
    <source>
        <dbReference type="Proteomes" id="UP000078544"/>
    </source>
</evidence>
<dbReference type="Gene3D" id="1.20.1280.140">
    <property type="match status" value="1"/>
</dbReference>
<keyword evidence="3" id="KW-1185">Reference proteome</keyword>